<sequence>MEEKSWTVVLFLDDKTVEAIPSNWIQGQLCYWPSLATEKLLQAIRKCEPVNTCWPSHNIKIFRNATFDDYARARAKAKIAEETSDLNSDSEQVKRKRVQKILSSSESDSSYSILPSPPKIKKKNCKDDAMMKKSVLNRNNDEDEIQIDPFIGIENRIEKQNDALIEVWPNVNEKENFNPVCKACIERDKSFKTIFEQIHIIRGISIDILSEVKDLKKNTNRSNILENKCTFYTMHSNIKFPLKTVDEIDVLEGILNGEDDFQLLVLEFAKIGGTNCYNFVKRVLSTSLTNEMALQYSWLGRKGKLNFSKLNIAKVIINAAEKADISQNRTDTEVAIQTWLKRASDRRNSAINKKN</sequence>
<dbReference type="Proteomes" id="UP001153737">
    <property type="component" value="Chromosome 14"/>
</dbReference>
<evidence type="ECO:0000313" key="3">
    <source>
        <dbReference type="Proteomes" id="UP001153737"/>
    </source>
</evidence>
<accession>A0A9P0DPA5</accession>
<dbReference type="EMBL" id="OU896720">
    <property type="protein sequence ID" value="CAH1153262.1"/>
    <property type="molecule type" value="Genomic_DNA"/>
</dbReference>
<feature type="domain" description="DUF4806" evidence="1">
    <location>
        <begin position="236"/>
        <end position="313"/>
    </location>
</feature>
<evidence type="ECO:0000313" key="2">
    <source>
        <dbReference type="EMBL" id="CAH1153262.1"/>
    </source>
</evidence>
<dbReference type="Pfam" id="PF16064">
    <property type="entry name" value="DUF4806"/>
    <property type="match status" value="1"/>
</dbReference>
<reference evidence="2" key="2">
    <citation type="submission" date="2022-10" db="EMBL/GenBank/DDBJ databases">
        <authorList>
            <consortium name="ENA_rothamsted_submissions"/>
            <consortium name="culmorum"/>
            <person name="King R."/>
        </authorList>
    </citation>
    <scope>NUCLEOTIDE SEQUENCE</scope>
</reference>
<dbReference type="PANTHER" id="PTHR34153:SF2">
    <property type="entry name" value="SI:CH211-262H13.3-RELATED"/>
    <property type="match status" value="1"/>
</dbReference>
<proteinExistence type="predicted"/>
<organism evidence="2 3">
    <name type="scientific">Phaedon cochleariae</name>
    <name type="common">Mustard beetle</name>
    <dbReference type="NCBI Taxonomy" id="80249"/>
    <lineage>
        <taxon>Eukaryota</taxon>
        <taxon>Metazoa</taxon>
        <taxon>Ecdysozoa</taxon>
        <taxon>Arthropoda</taxon>
        <taxon>Hexapoda</taxon>
        <taxon>Insecta</taxon>
        <taxon>Pterygota</taxon>
        <taxon>Neoptera</taxon>
        <taxon>Endopterygota</taxon>
        <taxon>Coleoptera</taxon>
        <taxon>Polyphaga</taxon>
        <taxon>Cucujiformia</taxon>
        <taxon>Chrysomeloidea</taxon>
        <taxon>Chrysomelidae</taxon>
        <taxon>Chrysomelinae</taxon>
        <taxon>Chrysomelini</taxon>
        <taxon>Phaedon</taxon>
    </lineage>
</organism>
<evidence type="ECO:0000259" key="1">
    <source>
        <dbReference type="Pfam" id="PF16064"/>
    </source>
</evidence>
<dbReference type="PANTHER" id="PTHR34153">
    <property type="entry name" value="SI:CH211-262H13.3-RELATED-RELATED"/>
    <property type="match status" value="1"/>
</dbReference>
<name>A0A9P0DPA5_PHACE</name>
<dbReference type="InterPro" id="IPR032071">
    <property type="entry name" value="DUF4806"/>
</dbReference>
<dbReference type="AlphaFoldDB" id="A0A9P0DPA5"/>
<protein>
    <recommendedName>
        <fullName evidence="1">DUF4806 domain-containing protein</fullName>
    </recommendedName>
</protein>
<gene>
    <name evidence="2" type="ORF">PHAECO_LOCUS4526</name>
</gene>
<keyword evidence="3" id="KW-1185">Reference proteome</keyword>
<reference evidence="2" key="1">
    <citation type="submission" date="2022-01" db="EMBL/GenBank/DDBJ databases">
        <authorList>
            <person name="King R."/>
        </authorList>
    </citation>
    <scope>NUCLEOTIDE SEQUENCE</scope>
</reference>
<dbReference type="OrthoDB" id="6784356at2759"/>